<evidence type="ECO:0000259" key="1">
    <source>
        <dbReference type="Pfam" id="PF03976"/>
    </source>
</evidence>
<dbReference type="Pfam" id="PF03976">
    <property type="entry name" value="PPK2"/>
    <property type="match status" value="2"/>
</dbReference>
<dbReference type="AlphaFoldDB" id="A0A2T4KH72"/>
<sequence length="474" mass="56935">MTTKIEKLALKTAELTRQTHDLGIPVMILFEGVPTSGKTRLANELLLNFDAKYTHFIATQSPQGDDLRYQFLQKYWNTLPKKGDINIYFRSWYSHYLDYRENEIKHDKYKNYDVLKEQIDSFEGMLEQDNYEIIKFFIDINEEKRQEHIKQTKANPLTRWKVQEYTNVLSTQTYLDDMHGFIKNDKTWQIIDYTERQSATEKMYEHIIKRLEKAIEQHNKTKNKRDGKFTPNFTTNLFDINVEKVSKGQYKSLITDLQNRMREIQFALYERKIPLILVFEGMDAAGKGGNIKRIREKLDPTGYEVNGISAPTDVELNHHYLWRFAKDMPRSGHIEMFDRSWYGRVLVERIEGFATVKEWQRAYEEINAFEKMWTDEDAIILKFFLTLDKEQQLKRFKERQVNVHKQWKITDEDWRNREKWDLYVEASHDMIEKTHTDYAPWLVVPADHKKTSRIEILKYIIRECEKVLWGVKDY</sequence>
<gene>
    <name evidence="2" type="ORF">BUY44_06670</name>
</gene>
<reference evidence="2 3" key="1">
    <citation type="journal article" date="2016" name="Front. Microbiol.">
        <title>Comprehensive Phylogenetic Analysis of Bovine Non-aureus Staphylococci Species Based on Whole-Genome Sequencing.</title>
        <authorList>
            <person name="Naushad S."/>
            <person name="Barkema H.W."/>
            <person name="Luby C."/>
            <person name="Condas L.A."/>
            <person name="Nobrega D.B."/>
            <person name="Carson D.A."/>
            <person name="De Buck J."/>
        </authorList>
    </citation>
    <scope>NUCLEOTIDE SEQUENCE [LARGE SCALE GENOMIC DNA]</scope>
    <source>
        <strain evidence="2 3">SNUC 761</strain>
    </source>
</reference>
<dbReference type="InterPro" id="IPR027417">
    <property type="entry name" value="P-loop_NTPase"/>
</dbReference>
<dbReference type="EMBL" id="PYZL01000038">
    <property type="protein sequence ID" value="PTE73248.1"/>
    <property type="molecule type" value="Genomic_DNA"/>
</dbReference>
<comment type="caution">
    <text evidence="2">The sequence shown here is derived from an EMBL/GenBank/DDBJ whole genome shotgun (WGS) entry which is preliminary data.</text>
</comment>
<name>A0A2T4KH72_9STAP</name>
<dbReference type="PANTHER" id="PTHR34383">
    <property type="entry name" value="POLYPHOSPHATE:AMP PHOSPHOTRANSFERASE-RELATED"/>
    <property type="match status" value="1"/>
</dbReference>
<evidence type="ECO:0000313" key="3">
    <source>
        <dbReference type="Proteomes" id="UP000242547"/>
    </source>
</evidence>
<feature type="domain" description="Polyphosphate kinase-2-related" evidence="1">
    <location>
        <begin position="4"/>
        <end position="214"/>
    </location>
</feature>
<proteinExistence type="predicted"/>
<accession>A0A2T4KH72</accession>
<keyword evidence="2" id="KW-0808">Transferase</keyword>
<feature type="domain" description="Polyphosphate kinase-2-related" evidence="1">
    <location>
        <begin position="245"/>
        <end position="464"/>
    </location>
</feature>
<dbReference type="PANTHER" id="PTHR34383:SF3">
    <property type="entry name" value="POLYPHOSPHATE:AMP PHOSPHOTRANSFERASE"/>
    <property type="match status" value="1"/>
</dbReference>
<dbReference type="GO" id="GO:0016740">
    <property type="term" value="F:transferase activity"/>
    <property type="evidence" value="ECO:0007669"/>
    <property type="project" value="UniProtKB-KW"/>
</dbReference>
<evidence type="ECO:0000313" key="2">
    <source>
        <dbReference type="EMBL" id="PTE73248.1"/>
    </source>
</evidence>
<dbReference type="SUPFAM" id="SSF52540">
    <property type="entry name" value="P-loop containing nucleoside triphosphate hydrolases"/>
    <property type="match status" value="2"/>
</dbReference>
<dbReference type="RefSeq" id="WP_107506076.1">
    <property type="nucleotide sequence ID" value="NZ_PYZL01000038.1"/>
</dbReference>
<dbReference type="InterPro" id="IPR022488">
    <property type="entry name" value="PPK2-related"/>
</dbReference>
<dbReference type="Proteomes" id="UP000242547">
    <property type="component" value="Unassembled WGS sequence"/>
</dbReference>
<dbReference type="Gene3D" id="3.40.50.300">
    <property type="entry name" value="P-loop containing nucleotide triphosphate hydrolases"/>
    <property type="match status" value="2"/>
</dbReference>
<protein>
    <submittedName>
        <fullName evidence="2">Phosphate--AMP phosphotransferase</fullName>
    </submittedName>
</protein>
<organism evidence="2 3">
    <name type="scientific">Staphylococcus devriesei</name>
    <dbReference type="NCBI Taxonomy" id="586733"/>
    <lineage>
        <taxon>Bacteria</taxon>
        <taxon>Bacillati</taxon>
        <taxon>Bacillota</taxon>
        <taxon>Bacilli</taxon>
        <taxon>Bacillales</taxon>
        <taxon>Staphylococcaceae</taxon>
        <taxon>Staphylococcus</taxon>
    </lineage>
</organism>